<comment type="caution">
    <text evidence="4">The sequence shown here is derived from an EMBL/GenBank/DDBJ whole genome shotgun (WGS) entry which is preliminary data.</text>
</comment>
<reference evidence="5" key="2">
    <citation type="journal article" date="2017" name="J. Anim. Genet.">
        <title>Multiple reference genome sequences of hot pepper reveal the massive evolution of plant disease resistance genes by retroduplication.</title>
        <authorList>
            <person name="Kim S."/>
            <person name="Park J."/>
            <person name="Yeom S.-I."/>
            <person name="Kim Y.-M."/>
            <person name="Seo E."/>
            <person name="Kim K.-T."/>
            <person name="Kim M.-S."/>
            <person name="Lee J.M."/>
            <person name="Cheong K."/>
            <person name="Shin H.-S."/>
            <person name="Kim S.-B."/>
            <person name="Han K."/>
            <person name="Lee J."/>
            <person name="Park M."/>
            <person name="Lee H.-A."/>
            <person name="Lee H.-Y."/>
            <person name="Lee Y."/>
            <person name="Oh S."/>
            <person name="Lee J.H."/>
            <person name="Choi E."/>
            <person name="Choi E."/>
            <person name="Lee S.E."/>
            <person name="Jeon J."/>
            <person name="Kim H."/>
            <person name="Choi G."/>
            <person name="Song H."/>
            <person name="Lee J."/>
            <person name="Lee S.-C."/>
            <person name="Kwon J.-K."/>
            <person name="Lee H.-Y."/>
            <person name="Koo N."/>
            <person name="Hong Y."/>
            <person name="Kim R.W."/>
            <person name="Kang W.-H."/>
            <person name="Huh J.H."/>
            <person name="Kang B.-C."/>
            <person name="Yang T.-J."/>
            <person name="Lee Y.-H."/>
            <person name="Bennetzen J.L."/>
            <person name="Choi D."/>
        </authorList>
    </citation>
    <scope>NUCLEOTIDE SEQUENCE [LARGE SCALE GENOMIC DNA]</scope>
    <source>
        <strain evidence="5">cv. PBC81</strain>
    </source>
</reference>
<feature type="domain" description="PDZ" evidence="3">
    <location>
        <begin position="336"/>
        <end position="423"/>
    </location>
</feature>
<evidence type="ECO:0000313" key="5">
    <source>
        <dbReference type="Proteomes" id="UP000224567"/>
    </source>
</evidence>
<dbReference type="GO" id="GO:0004252">
    <property type="term" value="F:serine-type endopeptidase activity"/>
    <property type="evidence" value="ECO:0007669"/>
    <property type="project" value="InterPro"/>
</dbReference>
<dbReference type="Proteomes" id="UP000224567">
    <property type="component" value="Unassembled WGS sequence"/>
</dbReference>
<dbReference type="SUPFAM" id="SSF50494">
    <property type="entry name" value="Trypsin-like serine proteases"/>
    <property type="match status" value="1"/>
</dbReference>
<name>A0A2G2XHN4_CAPBA</name>
<dbReference type="EMBL" id="MLFT02000002">
    <property type="protein sequence ID" value="PHT56998.1"/>
    <property type="molecule type" value="Genomic_DNA"/>
</dbReference>
<dbReference type="InterPro" id="IPR001478">
    <property type="entry name" value="PDZ"/>
</dbReference>
<dbReference type="STRING" id="33114.A0A2G2XHN4"/>
<protein>
    <recommendedName>
        <fullName evidence="3">PDZ domain-containing protein</fullName>
    </recommendedName>
</protein>
<dbReference type="PANTHER" id="PTHR47389">
    <property type="entry name" value="OS09G0436400 PROTEIN"/>
    <property type="match status" value="1"/>
</dbReference>
<dbReference type="PRINTS" id="PR00834">
    <property type="entry name" value="PROTEASES2C"/>
</dbReference>
<dbReference type="InterPro" id="IPR036034">
    <property type="entry name" value="PDZ_sf"/>
</dbReference>
<evidence type="ECO:0000313" key="4">
    <source>
        <dbReference type="EMBL" id="PHT56998.1"/>
    </source>
</evidence>
<comment type="similarity">
    <text evidence="1">Belongs to the peptidase S1C family.</text>
</comment>
<organism evidence="4 5">
    <name type="scientific">Capsicum baccatum</name>
    <name type="common">Peruvian pepper</name>
    <dbReference type="NCBI Taxonomy" id="33114"/>
    <lineage>
        <taxon>Eukaryota</taxon>
        <taxon>Viridiplantae</taxon>
        <taxon>Streptophyta</taxon>
        <taxon>Embryophyta</taxon>
        <taxon>Tracheophyta</taxon>
        <taxon>Spermatophyta</taxon>
        <taxon>Magnoliopsida</taxon>
        <taxon>eudicotyledons</taxon>
        <taxon>Gunneridae</taxon>
        <taxon>Pentapetalae</taxon>
        <taxon>asterids</taxon>
        <taxon>lamiids</taxon>
        <taxon>Solanales</taxon>
        <taxon>Solanaceae</taxon>
        <taxon>Solanoideae</taxon>
        <taxon>Capsiceae</taxon>
        <taxon>Capsicum</taxon>
    </lineage>
</organism>
<evidence type="ECO:0000256" key="1">
    <source>
        <dbReference type="ARBA" id="ARBA00010541"/>
    </source>
</evidence>
<dbReference type="InterPro" id="IPR009003">
    <property type="entry name" value="Peptidase_S1_PA"/>
</dbReference>
<keyword evidence="5" id="KW-1185">Reference proteome</keyword>
<dbReference type="PANTHER" id="PTHR47389:SF4">
    <property type="entry name" value="OS09G0436400 PROTEIN"/>
    <property type="match status" value="1"/>
</dbReference>
<proteinExistence type="inferred from homology"/>
<dbReference type="Gene3D" id="2.40.10.120">
    <property type="match status" value="1"/>
</dbReference>
<dbReference type="CDD" id="cd00600">
    <property type="entry name" value="Sm_like"/>
    <property type="match status" value="1"/>
</dbReference>
<feature type="compositionally biased region" description="Basic residues" evidence="2">
    <location>
        <begin position="1"/>
        <end position="17"/>
    </location>
</feature>
<accession>A0A2G2XHN4</accession>
<feature type="region of interest" description="Disordered" evidence="2">
    <location>
        <begin position="1"/>
        <end position="36"/>
    </location>
</feature>
<dbReference type="AlphaFoldDB" id="A0A2G2XHN4"/>
<evidence type="ECO:0000256" key="2">
    <source>
        <dbReference type="SAM" id="MobiDB-lite"/>
    </source>
</evidence>
<dbReference type="InterPro" id="IPR001940">
    <property type="entry name" value="Peptidase_S1C"/>
</dbReference>
<dbReference type="OrthoDB" id="4217619at2759"/>
<dbReference type="Pfam" id="PF13365">
    <property type="entry name" value="Trypsin_2"/>
    <property type="match status" value="1"/>
</dbReference>
<sequence length="450" mass="50287">MKGSKHMKGSKDMKRKHTEAWGGEPGKEAWGRGSEQAELAEPFNPAWKREWNEPNLSRRETRKLRNKHMKLIYKYLRSGPSLCSFDKYSQNQNLEIYTKSATLKASSSVVSVESKRYTSAGGMPGRDAMFQRSGFILENVYKGSIILTTADLLKASKNLKADDIKVEVHLSDGRSFDGQIEAYDLYYNIAAIKIHSDTPLPTASLAHLNDSITVDPSHSVKAESFQLRPHANSLDLIPGDLVIALGRFPIEPYSIMAAPGLFSIDRIEHCLLQCKELFTASCITTWCGIGGPLISRSGEVIGISLEIDISTTAFLPINIASIWWEHYKKHGQTQQLWFGMEVTNLYAARLDVLESIIQKFPDVLEGVIVEDVVRGSSAESAGIKQHDVIIQFGGKRILSFLELFENMWNKVGEAVELVVVRASDDVPLHLSMVVEKEVKKSGYGLYDYDE</sequence>
<gene>
    <name evidence="4" type="ORF">CQW23_05484</name>
</gene>
<dbReference type="SUPFAM" id="SSF50156">
    <property type="entry name" value="PDZ domain-like"/>
    <property type="match status" value="1"/>
</dbReference>
<dbReference type="GO" id="GO:0006508">
    <property type="term" value="P:proteolysis"/>
    <property type="evidence" value="ECO:0007669"/>
    <property type="project" value="InterPro"/>
</dbReference>
<evidence type="ECO:0000259" key="3">
    <source>
        <dbReference type="SMART" id="SM00228"/>
    </source>
</evidence>
<dbReference type="Gene3D" id="2.30.42.10">
    <property type="match status" value="1"/>
</dbReference>
<reference evidence="4 5" key="1">
    <citation type="journal article" date="2017" name="Genome Biol.">
        <title>New reference genome sequences of hot pepper reveal the massive evolution of plant disease-resistance genes by retroduplication.</title>
        <authorList>
            <person name="Kim S."/>
            <person name="Park J."/>
            <person name="Yeom S.I."/>
            <person name="Kim Y.M."/>
            <person name="Seo E."/>
            <person name="Kim K.T."/>
            <person name="Kim M.S."/>
            <person name="Lee J.M."/>
            <person name="Cheong K."/>
            <person name="Shin H.S."/>
            <person name="Kim S.B."/>
            <person name="Han K."/>
            <person name="Lee J."/>
            <person name="Park M."/>
            <person name="Lee H.A."/>
            <person name="Lee H.Y."/>
            <person name="Lee Y."/>
            <person name="Oh S."/>
            <person name="Lee J.H."/>
            <person name="Choi E."/>
            <person name="Choi E."/>
            <person name="Lee S.E."/>
            <person name="Jeon J."/>
            <person name="Kim H."/>
            <person name="Choi G."/>
            <person name="Song H."/>
            <person name="Lee J."/>
            <person name="Lee S.C."/>
            <person name="Kwon J.K."/>
            <person name="Lee H.Y."/>
            <person name="Koo N."/>
            <person name="Hong Y."/>
            <person name="Kim R.W."/>
            <person name="Kang W.H."/>
            <person name="Huh J.H."/>
            <person name="Kang B.C."/>
            <person name="Yang T.J."/>
            <person name="Lee Y.H."/>
            <person name="Bennetzen J.L."/>
            <person name="Choi D."/>
        </authorList>
    </citation>
    <scope>NUCLEOTIDE SEQUENCE [LARGE SCALE GENOMIC DNA]</scope>
    <source>
        <strain evidence="5">cv. PBC81</strain>
    </source>
</reference>
<dbReference type="SMART" id="SM00228">
    <property type="entry name" value="PDZ"/>
    <property type="match status" value="1"/>
</dbReference>
<dbReference type="Pfam" id="PF13180">
    <property type="entry name" value="PDZ_2"/>
    <property type="match status" value="1"/>
</dbReference>